<protein>
    <submittedName>
        <fullName evidence="1">Uncharacterized protein</fullName>
    </submittedName>
</protein>
<evidence type="ECO:0000313" key="2">
    <source>
        <dbReference type="Proteomes" id="UP001186974"/>
    </source>
</evidence>
<accession>A0ACC3D7X7</accession>
<sequence length="874" mass="99424">MAQVVPPDKRAFFVKDGSKVKGLAASIKFRGIHECPEARLAPLPGERAANTRARRGKVHQRKQGVAKASFIRMLECQWPCEHPTRPSGEEIDVYIEVELTMVSIAARWRVWWENFQFHNYLNDIESRLSVQSYRPLDTSFNDFPHPEMHDEISKRHVRNQDLFELPPPVIPGSFVDNMAWLVQSSQEQDHHSARVESLLATLEGRVSARHEQQYLSDLRDSIAHLNRDSQTQVLAFLDLENVNGLLQHHRDACREQVQTLFDGLVQASNQRFDVATLVLHGPRTSQRFYLQQLSHSRWHKLSQGWKECIVLYAKALRALQRAERLIRTSTKPIELISELVNIGDQNWDPMSFPEWLLLEVESGLLMREVQASIAKHMLAPDLGRNSVMQLNMGEGKSTFIVPAVAAALANGQNLVRVFVARPQSKQMFQMLVSKLGGLLGRRIYHMPISRSLRLGVSEAESLGAMYAACMESGGVLLVQPEHVLSFKLMAVESVINGDDLLGDSLLKSQHFFETESRDIIDESDENFSVKFELIYTMGLQQPIELSPDRWILIQHLLGLVARFAPVIALEFILHYITEPFLRPNEIARIEDSSSTVWNDSIKGPLLLIRGILAGGVLEFVLGSKRWRVNYGVDPLRLPLTKLAVPFRAKDCPSPRSEFSHPDVVIILTALSYYYGGLSDEDLFTSFQILLRADQADIEYRIWTESAPDLPETFRHLSSVNLKDRLQCREEIFPALRYSKGAIDYFLSQLVFQRYMKEFPHKISASGWDLGQKKSKPTTGFSGTIDSRHLLPLDVYHLDLDRQKHTNALVLKHILQPENTVQILSSRNASSQNRSQISNADMLLRTIKAMHPVVRVILDVGAQILEFNNQQVVEK</sequence>
<gene>
    <name evidence="1" type="ORF">LTS18_002822</name>
</gene>
<feature type="non-terminal residue" evidence="1">
    <location>
        <position position="874"/>
    </location>
</feature>
<comment type="caution">
    <text evidence="1">The sequence shown here is derived from an EMBL/GenBank/DDBJ whole genome shotgun (WGS) entry which is preliminary data.</text>
</comment>
<keyword evidence="2" id="KW-1185">Reference proteome</keyword>
<organism evidence="1 2">
    <name type="scientific">Coniosporium uncinatum</name>
    <dbReference type="NCBI Taxonomy" id="93489"/>
    <lineage>
        <taxon>Eukaryota</taxon>
        <taxon>Fungi</taxon>
        <taxon>Dikarya</taxon>
        <taxon>Ascomycota</taxon>
        <taxon>Pezizomycotina</taxon>
        <taxon>Dothideomycetes</taxon>
        <taxon>Dothideomycetes incertae sedis</taxon>
        <taxon>Coniosporium</taxon>
    </lineage>
</organism>
<reference evidence="1" key="1">
    <citation type="submission" date="2024-09" db="EMBL/GenBank/DDBJ databases">
        <title>Black Yeasts Isolated from many extreme environments.</title>
        <authorList>
            <person name="Coleine C."/>
            <person name="Stajich J.E."/>
            <person name="Selbmann L."/>
        </authorList>
    </citation>
    <scope>NUCLEOTIDE SEQUENCE</scope>
    <source>
        <strain evidence="1">CCFEE 5737</strain>
    </source>
</reference>
<proteinExistence type="predicted"/>
<evidence type="ECO:0000313" key="1">
    <source>
        <dbReference type="EMBL" id="KAK3063062.1"/>
    </source>
</evidence>
<name>A0ACC3D7X7_9PEZI</name>
<dbReference type="Proteomes" id="UP001186974">
    <property type="component" value="Unassembled WGS sequence"/>
</dbReference>
<dbReference type="EMBL" id="JAWDJW010007011">
    <property type="protein sequence ID" value="KAK3063062.1"/>
    <property type="molecule type" value="Genomic_DNA"/>
</dbReference>